<evidence type="ECO:0000313" key="3">
    <source>
        <dbReference type="Proteomes" id="UP001059596"/>
    </source>
</evidence>
<name>A0A9P9YS33_9MUSC</name>
<proteinExistence type="predicted"/>
<accession>A0A9P9YS33</accession>
<keyword evidence="3" id="KW-1185">Reference proteome</keyword>
<reference evidence="2" key="1">
    <citation type="journal article" date="2023" name="Genome Biol. Evol.">
        <title>Long-read-based Genome Assembly of Drosophila gunungcola Reveals Fewer Chemosensory Genes in Flower-breeding Species.</title>
        <authorList>
            <person name="Negi A."/>
            <person name="Liao B.Y."/>
            <person name="Yeh S.D."/>
        </authorList>
    </citation>
    <scope>NUCLEOTIDE SEQUENCE</scope>
    <source>
        <strain evidence="2">Sukarami</strain>
    </source>
</reference>
<evidence type="ECO:0000256" key="1">
    <source>
        <dbReference type="SAM" id="MobiDB-lite"/>
    </source>
</evidence>
<feature type="compositionally biased region" description="Basic residues" evidence="1">
    <location>
        <begin position="17"/>
        <end position="28"/>
    </location>
</feature>
<feature type="compositionally biased region" description="Basic and acidic residues" evidence="1">
    <location>
        <begin position="58"/>
        <end position="68"/>
    </location>
</feature>
<gene>
    <name evidence="2" type="ORF">M5D96_005919</name>
</gene>
<organism evidence="2 3">
    <name type="scientific">Drosophila gunungcola</name>
    <name type="common">fruit fly</name>
    <dbReference type="NCBI Taxonomy" id="103775"/>
    <lineage>
        <taxon>Eukaryota</taxon>
        <taxon>Metazoa</taxon>
        <taxon>Ecdysozoa</taxon>
        <taxon>Arthropoda</taxon>
        <taxon>Hexapoda</taxon>
        <taxon>Insecta</taxon>
        <taxon>Pterygota</taxon>
        <taxon>Neoptera</taxon>
        <taxon>Endopterygota</taxon>
        <taxon>Diptera</taxon>
        <taxon>Brachycera</taxon>
        <taxon>Muscomorpha</taxon>
        <taxon>Ephydroidea</taxon>
        <taxon>Drosophilidae</taxon>
        <taxon>Drosophila</taxon>
        <taxon>Sophophora</taxon>
    </lineage>
</organism>
<dbReference type="Proteomes" id="UP001059596">
    <property type="component" value="Unassembled WGS sequence"/>
</dbReference>
<dbReference type="EMBL" id="JAMKOV010000003">
    <property type="protein sequence ID" value="KAI8041654.1"/>
    <property type="molecule type" value="Genomic_DNA"/>
</dbReference>
<evidence type="ECO:0000313" key="2">
    <source>
        <dbReference type="EMBL" id="KAI8041654.1"/>
    </source>
</evidence>
<comment type="caution">
    <text evidence="2">The sequence shown here is derived from an EMBL/GenBank/DDBJ whole genome shotgun (WGS) entry which is preliminary data.</text>
</comment>
<feature type="region of interest" description="Disordered" evidence="1">
    <location>
        <begin position="17"/>
        <end position="68"/>
    </location>
</feature>
<protein>
    <submittedName>
        <fullName evidence="2">Uncharacterized protein</fullName>
    </submittedName>
</protein>
<sequence length="68" mass="8325">MRKQLEQAEVAWRRLRRRRRRRRRRRSSVVRTTSESERYGYETGARVGQRIPRKREKTSHDRAPHGAP</sequence>
<dbReference type="AlphaFoldDB" id="A0A9P9YS33"/>